<dbReference type="Gene3D" id="3.40.50.2300">
    <property type="match status" value="2"/>
</dbReference>
<evidence type="ECO:0000313" key="6">
    <source>
        <dbReference type="EMBL" id="QDU34568.1"/>
    </source>
</evidence>
<dbReference type="RefSeq" id="WP_145078584.1">
    <property type="nucleotide sequence ID" value="NZ_CP036425.1"/>
</dbReference>
<dbReference type="PROSITE" id="PS50932">
    <property type="entry name" value="HTH_LACI_2"/>
    <property type="match status" value="1"/>
</dbReference>
<dbReference type="GO" id="GO:0000976">
    <property type="term" value="F:transcription cis-regulatory region binding"/>
    <property type="evidence" value="ECO:0007669"/>
    <property type="project" value="TreeGrafter"/>
</dbReference>
<dbReference type="InterPro" id="IPR001387">
    <property type="entry name" value="Cro/C1-type_HTH"/>
</dbReference>
<dbReference type="InterPro" id="IPR010982">
    <property type="entry name" value="Lambda_DNA-bd_dom_sf"/>
</dbReference>
<protein>
    <submittedName>
        <fullName evidence="6">Ribose operon repressor</fullName>
    </submittedName>
</protein>
<keyword evidence="1" id="KW-0805">Transcription regulation</keyword>
<dbReference type="CDD" id="cd06267">
    <property type="entry name" value="PBP1_LacI_sugar_binding-like"/>
    <property type="match status" value="1"/>
</dbReference>
<evidence type="ECO:0000256" key="3">
    <source>
        <dbReference type="ARBA" id="ARBA00023163"/>
    </source>
</evidence>
<keyword evidence="2" id="KW-0238">DNA-binding</keyword>
<reference evidence="6 7" key="1">
    <citation type="submission" date="2019-02" db="EMBL/GenBank/DDBJ databases">
        <title>Deep-cultivation of Planctomycetes and their phenomic and genomic characterization uncovers novel biology.</title>
        <authorList>
            <person name="Wiegand S."/>
            <person name="Jogler M."/>
            <person name="Boedeker C."/>
            <person name="Pinto D."/>
            <person name="Vollmers J."/>
            <person name="Rivas-Marin E."/>
            <person name="Kohn T."/>
            <person name="Peeters S.H."/>
            <person name="Heuer A."/>
            <person name="Rast P."/>
            <person name="Oberbeckmann S."/>
            <person name="Bunk B."/>
            <person name="Jeske O."/>
            <person name="Meyerdierks A."/>
            <person name="Storesund J.E."/>
            <person name="Kallscheuer N."/>
            <person name="Luecker S."/>
            <person name="Lage O.M."/>
            <person name="Pohl T."/>
            <person name="Merkel B.J."/>
            <person name="Hornburger P."/>
            <person name="Mueller R.-W."/>
            <person name="Bruemmer F."/>
            <person name="Labrenz M."/>
            <person name="Spormann A.M."/>
            <person name="Op den Camp H."/>
            <person name="Overmann J."/>
            <person name="Amann R."/>
            <person name="Jetten M.S.M."/>
            <person name="Mascher T."/>
            <person name="Medema M.H."/>
            <person name="Devos D.P."/>
            <person name="Kaster A.-K."/>
            <person name="Ovreas L."/>
            <person name="Rohde M."/>
            <person name="Galperin M.Y."/>
            <person name="Jogler C."/>
        </authorList>
    </citation>
    <scope>NUCLEOTIDE SEQUENCE [LARGE SCALE GENOMIC DNA]</scope>
    <source>
        <strain evidence="6 7">KS4</strain>
    </source>
</reference>
<sequence length="336" mass="37297">MTLEDVSKLAGCSTATVSRVINGSSKVSPKTKKTVERAIRELNYQPSFAARMLRREATDTIGVIFPDLDFGFYTEVLKAINKRAAHNGYDLMVAFGYDPEGEMRLVRKYVQQKRVDSLIIMNLDLPARFIRSLNESKVPLVLLDRPEYGMNAISVCIDNEYGARQAMEHLIKTHGYKRIAIATGPADTYDSQVRLQACKQIAQELDLPKRNIFIWDGDFTEDSGYRLMRSQIESGNRLPDAIFALNDPMAIGILDGLRGADLRVPDDIAVIGFDDVSLAKHLNLSSVAVPFDKLGSLAVDAAVNAINEADGHTQKEYLVKTELIIRQTCGGVKELV</sequence>
<dbReference type="Gene3D" id="1.10.260.40">
    <property type="entry name" value="lambda repressor-like DNA-binding domains"/>
    <property type="match status" value="1"/>
</dbReference>
<dbReference type="SUPFAM" id="SSF53822">
    <property type="entry name" value="Periplasmic binding protein-like I"/>
    <property type="match status" value="1"/>
</dbReference>
<evidence type="ECO:0000259" key="4">
    <source>
        <dbReference type="PROSITE" id="PS50932"/>
    </source>
</evidence>
<accession>A0A517YWG6</accession>
<dbReference type="Proteomes" id="UP000317369">
    <property type="component" value="Chromosome"/>
</dbReference>
<gene>
    <name evidence="6" type="primary">rbsR_2</name>
    <name evidence="6" type="ORF">KS4_26380</name>
</gene>
<dbReference type="Pfam" id="PF13377">
    <property type="entry name" value="Peripla_BP_3"/>
    <property type="match status" value="1"/>
</dbReference>
<feature type="domain" description="HTH lacI-type" evidence="4">
    <location>
        <begin position="1"/>
        <end position="55"/>
    </location>
</feature>
<dbReference type="InterPro" id="IPR046335">
    <property type="entry name" value="LacI/GalR-like_sensor"/>
</dbReference>
<dbReference type="CDD" id="cd01392">
    <property type="entry name" value="HTH_LacI"/>
    <property type="match status" value="1"/>
</dbReference>
<proteinExistence type="predicted"/>
<dbReference type="PROSITE" id="PS50943">
    <property type="entry name" value="HTH_CROC1"/>
    <property type="match status" value="1"/>
</dbReference>
<dbReference type="InterPro" id="IPR028082">
    <property type="entry name" value="Peripla_BP_I"/>
</dbReference>
<dbReference type="SMART" id="SM00354">
    <property type="entry name" value="HTH_LACI"/>
    <property type="match status" value="1"/>
</dbReference>
<dbReference type="PANTHER" id="PTHR30146">
    <property type="entry name" value="LACI-RELATED TRANSCRIPTIONAL REPRESSOR"/>
    <property type="match status" value="1"/>
</dbReference>
<keyword evidence="3" id="KW-0804">Transcription</keyword>
<dbReference type="EMBL" id="CP036425">
    <property type="protein sequence ID" value="QDU34568.1"/>
    <property type="molecule type" value="Genomic_DNA"/>
</dbReference>
<dbReference type="SUPFAM" id="SSF47413">
    <property type="entry name" value="lambda repressor-like DNA-binding domains"/>
    <property type="match status" value="1"/>
</dbReference>
<dbReference type="InterPro" id="IPR000843">
    <property type="entry name" value="HTH_LacI"/>
</dbReference>
<organism evidence="6 7">
    <name type="scientific">Poriferisphaera corsica</name>
    <dbReference type="NCBI Taxonomy" id="2528020"/>
    <lineage>
        <taxon>Bacteria</taxon>
        <taxon>Pseudomonadati</taxon>
        <taxon>Planctomycetota</taxon>
        <taxon>Phycisphaerae</taxon>
        <taxon>Phycisphaerales</taxon>
        <taxon>Phycisphaeraceae</taxon>
        <taxon>Poriferisphaera</taxon>
    </lineage>
</organism>
<keyword evidence="7" id="KW-1185">Reference proteome</keyword>
<evidence type="ECO:0000256" key="2">
    <source>
        <dbReference type="ARBA" id="ARBA00023125"/>
    </source>
</evidence>
<dbReference type="AlphaFoldDB" id="A0A517YWG6"/>
<evidence type="ECO:0000256" key="1">
    <source>
        <dbReference type="ARBA" id="ARBA00023015"/>
    </source>
</evidence>
<dbReference type="PANTHER" id="PTHR30146:SF109">
    <property type="entry name" value="HTH-TYPE TRANSCRIPTIONAL REGULATOR GALS"/>
    <property type="match status" value="1"/>
</dbReference>
<dbReference type="KEGG" id="pcor:KS4_26380"/>
<name>A0A517YWG6_9BACT</name>
<evidence type="ECO:0000313" key="7">
    <source>
        <dbReference type="Proteomes" id="UP000317369"/>
    </source>
</evidence>
<dbReference type="Pfam" id="PF00356">
    <property type="entry name" value="LacI"/>
    <property type="match status" value="1"/>
</dbReference>
<evidence type="ECO:0000259" key="5">
    <source>
        <dbReference type="PROSITE" id="PS50943"/>
    </source>
</evidence>
<dbReference type="OrthoDB" id="269117at2"/>
<dbReference type="GO" id="GO:0003700">
    <property type="term" value="F:DNA-binding transcription factor activity"/>
    <property type="evidence" value="ECO:0007669"/>
    <property type="project" value="TreeGrafter"/>
</dbReference>
<feature type="domain" description="HTH cro/C1-type" evidence="5">
    <location>
        <begin position="1"/>
        <end position="45"/>
    </location>
</feature>